<name>F3GJF0_PSESJ</name>
<keyword evidence="2" id="KW-1185">Reference proteome</keyword>
<feature type="non-terminal residue" evidence="1">
    <location>
        <position position="1"/>
    </location>
</feature>
<gene>
    <name evidence="1" type="ORF">PSYPI_35030</name>
</gene>
<comment type="caution">
    <text evidence="1">The sequence shown here is derived from an EMBL/GenBank/DDBJ whole genome shotgun (WGS) entry which is preliminary data.</text>
</comment>
<protein>
    <submittedName>
        <fullName evidence="1">Uncharacterized protein</fullName>
    </submittedName>
</protein>
<dbReference type="HOGENOM" id="CLU_3301642_0_0_6"/>
<reference evidence="1 2" key="1">
    <citation type="journal article" date="2011" name="PLoS Pathog.">
        <title>Dynamic evolution of pathogenicity revealed by sequencing and comparative genomics of 19 Pseudomonas syringae isolates.</title>
        <authorList>
            <person name="Baltrus D.A."/>
            <person name="Nishimura M.T."/>
            <person name="Romanchuk A."/>
            <person name="Chang J.H."/>
            <person name="Mukhtar M.S."/>
            <person name="Cherkis K."/>
            <person name="Roach J."/>
            <person name="Grant S.R."/>
            <person name="Jones C.D."/>
            <person name="Dangl J.L."/>
        </authorList>
    </citation>
    <scope>NUCLEOTIDE SEQUENCE [LARGE SCALE GENOMIC DNA]</scope>
    <source>
        <strain evidence="1 2">1704B</strain>
    </source>
</reference>
<accession>F3GJF0</accession>
<organism evidence="1 2">
    <name type="scientific">Pseudomonas syringae pv. pisi str. 1704B</name>
    <dbReference type="NCBI Taxonomy" id="629263"/>
    <lineage>
        <taxon>Bacteria</taxon>
        <taxon>Pseudomonadati</taxon>
        <taxon>Pseudomonadota</taxon>
        <taxon>Gammaproteobacteria</taxon>
        <taxon>Pseudomonadales</taxon>
        <taxon>Pseudomonadaceae</taxon>
        <taxon>Pseudomonas</taxon>
        <taxon>Pseudomonas syringae</taxon>
    </lineage>
</organism>
<evidence type="ECO:0000313" key="2">
    <source>
        <dbReference type="Proteomes" id="UP000004986"/>
    </source>
</evidence>
<proteinExistence type="predicted"/>
<dbReference type="BioCyc" id="PSYR629263:G11X0-6339-MONOMER"/>
<sequence>AIGVEKRFVCSDRCSTTQSVTNCMPTLSIGTMTVRFALAG</sequence>
<dbReference type="Proteomes" id="UP000004986">
    <property type="component" value="Unassembled WGS sequence"/>
</dbReference>
<dbReference type="EMBL" id="AEAI01002058">
    <property type="protein sequence ID" value="EGH47203.1"/>
    <property type="molecule type" value="Genomic_DNA"/>
</dbReference>
<dbReference type="AlphaFoldDB" id="F3GJF0"/>
<evidence type="ECO:0000313" key="1">
    <source>
        <dbReference type="EMBL" id="EGH47203.1"/>
    </source>
</evidence>